<comment type="similarity">
    <text evidence="2">Belongs to the APC3/CDC27 family.</text>
</comment>
<dbReference type="Pfam" id="PF13432">
    <property type="entry name" value="TPR_16"/>
    <property type="match status" value="2"/>
</dbReference>
<dbReference type="GO" id="GO:0007091">
    <property type="term" value="P:metaphase/anaphase transition of mitotic cell cycle"/>
    <property type="evidence" value="ECO:0007669"/>
    <property type="project" value="TreeGrafter"/>
</dbReference>
<accession>A0A6A6GW53</accession>
<feature type="compositionally biased region" description="Polar residues" evidence="4">
    <location>
        <begin position="203"/>
        <end position="223"/>
    </location>
</feature>
<dbReference type="SUPFAM" id="SSF48452">
    <property type="entry name" value="TPR-like"/>
    <property type="match status" value="2"/>
</dbReference>
<feature type="compositionally biased region" description="Low complexity" evidence="4">
    <location>
        <begin position="240"/>
        <end position="254"/>
    </location>
</feature>
<evidence type="ECO:0000256" key="4">
    <source>
        <dbReference type="SAM" id="MobiDB-lite"/>
    </source>
</evidence>
<feature type="region of interest" description="Disordered" evidence="4">
    <location>
        <begin position="193"/>
        <end position="342"/>
    </location>
</feature>
<feature type="compositionally biased region" description="Basic and acidic residues" evidence="4">
    <location>
        <begin position="406"/>
        <end position="415"/>
    </location>
</feature>
<dbReference type="GO" id="GO:0031145">
    <property type="term" value="P:anaphase-promoting complex-dependent catabolic process"/>
    <property type="evidence" value="ECO:0007669"/>
    <property type="project" value="TreeGrafter"/>
</dbReference>
<feature type="repeat" description="TPR" evidence="3">
    <location>
        <begin position="127"/>
        <end position="160"/>
    </location>
</feature>
<dbReference type="InterPro" id="IPR011990">
    <property type="entry name" value="TPR-like_helical_dom_sf"/>
</dbReference>
<dbReference type="AlphaFoldDB" id="A0A6A6GW53"/>
<keyword evidence="6" id="KW-1185">Reference proteome</keyword>
<protein>
    <submittedName>
        <fullName evidence="5">TPR-like protein</fullName>
    </submittedName>
</protein>
<sequence length="823" mass="92089">MSRSGPHIASQLRSLIYYHLDNDCLENALFMAERLQALEPRSPDAAHLLSLCNLRLRRYKAAHDHSLKHGNSGKHMGCAYVFAQACLVLKLYAEGIIALQKAKHLRGSESNWSKHSESARRHLPDAAAVFCLTGKLYRGRREMDRATDCFVEALKLNPFMWDAFTALCDMGVSVQPANVFKLPPEVLSVLAMQQQDEARQEDAPSQSGPLANQSSNAHNQILTPSGDPFNPAIRTTGDPGLKLGGNSLLSRLNGTKIPAESVEHRHPRQEMNETPTANSRDDNDVMMGDIDYDRLREPPDAPPRKPRSLYDQRADASQDTGPKRAPSGRSRVQNESESSHMVQAMDSSKMLKIPTNHHKRTVSGHSAHSSSSAAADHSTAPQTRRSARIFHMRPGSSKTTSNESLLSKDGRELKKARAMGTKGKTASSTVGRVVSGNRKPMDRSDPNGKDSRALLSQPTVHLPQGPSVKPPPLEVPPAQEALHWLLDLFLKLANGYLSLSRYECHTALEHFNSISQPQRETPWVLAQIGRALYEPSSYREAAEVFARLRKLAPSRIQDMEVYTTILWHLKSNVELAWLARELLAIDSHSPQAWCAVGNAWSLEREHEQAIKCFKRAAQLDPSFAYAYTLEGHEHVETEEFERATECYRTALERDMRIYGAWYGLGRVNEKMGKYGDAEKYYAMASKINGANALLVVSVGVVLEKQRKLPQALIQYGRATTLDPRSAQARFKKARALLHLRRPRDALFELQALKDMAPDEANVHFLLGKLYKVTRDRTNAIRHFTMAMNLDPKATPYIKEAMESLEDEDYDDDDVPDEAAEEGY</sequence>
<dbReference type="GO" id="GO:0005737">
    <property type="term" value="C:cytoplasm"/>
    <property type="evidence" value="ECO:0007669"/>
    <property type="project" value="TreeGrafter"/>
</dbReference>
<dbReference type="EMBL" id="ML991860">
    <property type="protein sequence ID" value="KAF2229553.1"/>
    <property type="molecule type" value="Genomic_DNA"/>
</dbReference>
<dbReference type="GO" id="GO:0051301">
    <property type="term" value="P:cell division"/>
    <property type="evidence" value="ECO:0007669"/>
    <property type="project" value="TreeGrafter"/>
</dbReference>
<dbReference type="Proteomes" id="UP000800092">
    <property type="component" value="Unassembled WGS sequence"/>
</dbReference>
<feature type="repeat" description="TPR" evidence="3">
    <location>
        <begin position="522"/>
        <end position="555"/>
    </location>
</feature>
<dbReference type="Pfam" id="PF13181">
    <property type="entry name" value="TPR_8"/>
    <property type="match status" value="1"/>
</dbReference>
<name>A0A6A6GW53_VIRVR</name>
<dbReference type="Pfam" id="PF12895">
    <property type="entry name" value="ANAPC3"/>
    <property type="match status" value="1"/>
</dbReference>
<feature type="repeat" description="TPR" evidence="3">
    <location>
        <begin position="590"/>
        <end position="623"/>
    </location>
</feature>
<keyword evidence="1 3" id="KW-0802">TPR repeat</keyword>
<feature type="compositionally biased region" description="Polar residues" evidence="4">
    <location>
        <begin position="396"/>
        <end position="405"/>
    </location>
</feature>
<dbReference type="InterPro" id="IPR019734">
    <property type="entry name" value="TPR_rpt"/>
</dbReference>
<feature type="compositionally biased region" description="Low complexity" evidence="4">
    <location>
        <begin position="363"/>
        <end position="380"/>
    </location>
</feature>
<gene>
    <name evidence="5" type="ORF">EV356DRAFT_562015</name>
</gene>
<dbReference type="SMART" id="SM00028">
    <property type="entry name" value="TPR"/>
    <property type="match status" value="8"/>
</dbReference>
<dbReference type="Gene3D" id="1.25.40.10">
    <property type="entry name" value="Tetratricopeptide repeat domain"/>
    <property type="match status" value="4"/>
</dbReference>
<dbReference type="GO" id="GO:0016567">
    <property type="term" value="P:protein ubiquitination"/>
    <property type="evidence" value="ECO:0007669"/>
    <property type="project" value="TreeGrafter"/>
</dbReference>
<feature type="compositionally biased region" description="Basic and acidic residues" evidence="4">
    <location>
        <begin position="261"/>
        <end position="271"/>
    </location>
</feature>
<feature type="repeat" description="TPR" evidence="3">
    <location>
        <begin position="760"/>
        <end position="793"/>
    </location>
</feature>
<dbReference type="PROSITE" id="PS50005">
    <property type="entry name" value="TPR"/>
    <property type="match status" value="5"/>
</dbReference>
<dbReference type="OrthoDB" id="329563at2759"/>
<feature type="region of interest" description="Disordered" evidence="4">
    <location>
        <begin position="802"/>
        <end position="823"/>
    </location>
</feature>
<evidence type="ECO:0000256" key="3">
    <source>
        <dbReference type="PROSITE-ProRule" id="PRU00339"/>
    </source>
</evidence>
<evidence type="ECO:0000256" key="2">
    <source>
        <dbReference type="ARBA" id="ARBA00038210"/>
    </source>
</evidence>
<evidence type="ECO:0000313" key="6">
    <source>
        <dbReference type="Proteomes" id="UP000800092"/>
    </source>
</evidence>
<organism evidence="5 6">
    <name type="scientific">Viridothelium virens</name>
    <name type="common">Speckled blister lichen</name>
    <name type="synonym">Trypethelium virens</name>
    <dbReference type="NCBI Taxonomy" id="1048519"/>
    <lineage>
        <taxon>Eukaryota</taxon>
        <taxon>Fungi</taxon>
        <taxon>Dikarya</taxon>
        <taxon>Ascomycota</taxon>
        <taxon>Pezizomycotina</taxon>
        <taxon>Dothideomycetes</taxon>
        <taxon>Dothideomycetes incertae sedis</taxon>
        <taxon>Trypetheliales</taxon>
        <taxon>Trypetheliaceae</taxon>
        <taxon>Viridothelium</taxon>
    </lineage>
</organism>
<feature type="repeat" description="TPR" evidence="3">
    <location>
        <begin position="624"/>
        <end position="657"/>
    </location>
</feature>
<proteinExistence type="inferred from homology"/>
<dbReference type="PANTHER" id="PTHR12558">
    <property type="entry name" value="CELL DIVISION CYCLE 16,23,27"/>
    <property type="match status" value="1"/>
</dbReference>
<dbReference type="GO" id="GO:0005680">
    <property type="term" value="C:anaphase-promoting complex"/>
    <property type="evidence" value="ECO:0007669"/>
    <property type="project" value="TreeGrafter"/>
</dbReference>
<dbReference type="PANTHER" id="PTHR12558:SF13">
    <property type="entry name" value="CELL DIVISION CYCLE PROTEIN 27 HOMOLOG"/>
    <property type="match status" value="1"/>
</dbReference>
<evidence type="ECO:0000313" key="5">
    <source>
        <dbReference type="EMBL" id="KAF2229553.1"/>
    </source>
</evidence>
<evidence type="ECO:0000256" key="1">
    <source>
        <dbReference type="ARBA" id="ARBA00022803"/>
    </source>
</evidence>
<feature type="compositionally biased region" description="Basic and acidic residues" evidence="4">
    <location>
        <begin position="439"/>
        <end position="452"/>
    </location>
</feature>
<feature type="compositionally biased region" description="Basic and acidic residues" evidence="4">
    <location>
        <begin position="291"/>
        <end position="316"/>
    </location>
</feature>
<feature type="region of interest" description="Disordered" evidence="4">
    <location>
        <begin position="357"/>
        <end position="453"/>
    </location>
</feature>
<reference evidence="5" key="1">
    <citation type="journal article" date="2020" name="Stud. Mycol.">
        <title>101 Dothideomycetes genomes: a test case for predicting lifestyles and emergence of pathogens.</title>
        <authorList>
            <person name="Haridas S."/>
            <person name="Albert R."/>
            <person name="Binder M."/>
            <person name="Bloem J."/>
            <person name="Labutti K."/>
            <person name="Salamov A."/>
            <person name="Andreopoulos B."/>
            <person name="Baker S."/>
            <person name="Barry K."/>
            <person name="Bills G."/>
            <person name="Bluhm B."/>
            <person name="Cannon C."/>
            <person name="Castanera R."/>
            <person name="Culley D."/>
            <person name="Daum C."/>
            <person name="Ezra D."/>
            <person name="Gonzalez J."/>
            <person name="Henrissat B."/>
            <person name="Kuo A."/>
            <person name="Liang C."/>
            <person name="Lipzen A."/>
            <person name="Lutzoni F."/>
            <person name="Magnuson J."/>
            <person name="Mondo S."/>
            <person name="Nolan M."/>
            <person name="Ohm R."/>
            <person name="Pangilinan J."/>
            <person name="Park H.-J."/>
            <person name="Ramirez L."/>
            <person name="Alfaro M."/>
            <person name="Sun H."/>
            <person name="Tritt A."/>
            <person name="Yoshinaga Y."/>
            <person name="Zwiers L.-H."/>
            <person name="Turgeon B."/>
            <person name="Goodwin S."/>
            <person name="Spatafora J."/>
            <person name="Crous P."/>
            <person name="Grigoriev I."/>
        </authorList>
    </citation>
    <scope>NUCLEOTIDE SEQUENCE</scope>
    <source>
        <strain evidence="5">Tuck. ex Michener</strain>
    </source>
</reference>